<dbReference type="InterPro" id="IPR011009">
    <property type="entry name" value="Kinase-like_dom_sf"/>
</dbReference>
<evidence type="ECO:0000256" key="9">
    <source>
        <dbReference type="ARBA" id="ARBA00022840"/>
    </source>
</evidence>
<gene>
    <name evidence="11" type="ORF">Cvel_7559</name>
</gene>
<evidence type="ECO:0000256" key="5">
    <source>
        <dbReference type="ARBA" id="ARBA00022737"/>
    </source>
</evidence>
<feature type="domain" description="EF-hand" evidence="10">
    <location>
        <begin position="196"/>
        <end position="231"/>
    </location>
</feature>
<dbReference type="InterPro" id="IPR002048">
    <property type="entry name" value="EF_hand_dom"/>
</dbReference>
<feature type="domain" description="EF-hand" evidence="10">
    <location>
        <begin position="160"/>
        <end position="195"/>
    </location>
</feature>
<evidence type="ECO:0000256" key="7">
    <source>
        <dbReference type="ARBA" id="ARBA00022777"/>
    </source>
</evidence>
<dbReference type="PROSITE" id="PS50222">
    <property type="entry name" value="EF_HAND_2"/>
    <property type="match status" value="2"/>
</dbReference>
<dbReference type="GO" id="GO:0005524">
    <property type="term" value="F:ATP binding"/>
    <property type="evidence" value="ECO:0007669"/>
    <property type="project" value="UniProtKB-KW"/>
</dbReference>
<dbReference type="FunFam" id="1.10.238.10:FF:000178">
    <property type="entry name" value="Calmodulin-2 A"/>
    <property type="match status" value="1"/>
</dbReference>
<evidence type="ECO:0000313" key="11">
    <source>
        <dbReference type="EMBL" id="CEM45526.1"/>
    </source>
</evidence>
<reference evidence="11" key="1">
    <citation type="submission" date="2014-11" db="EMBL/GenBank/DDBJ databases">
        <authorList>
            <person name="Otto D Thomas"/>
            <person name="Naeem Raeece"/>
        </authorList>
    </citation>
    <scope>NUCLEOTIDE SEQUENCE</scope>
</reference>
<feature type="non-terminal residue" evidence="11">
    <location>
        <position position="1"/>
    </location>
</feature>
<dbReference type="SUPFAM" id="SSF56112">
    <property type="entry name" value="Protein kinase-like (PK-like)"/>
    <property type="match status" value="1"/>
</dbReference>
<comment type="cofactor">
    <cofactor evidence="1">
        <name>Mg(2+)</name>
        <dbReference type="ChEBI" id="CHEBI:18420"/>
    </cofactor>
</comment>
<dbReference type="InterPro" id="IPR018247">
    <property type="entry name" value="EF_Hand_1_Ca_BS"/>
</dbReference>
<evidence type="ECO:0000256" key="2">
    <source>
        <dbReference type="ARBA" id="ARBA00005253"/>
    </source>
</evidence>
<keyword evidence="9" id="KW-0067">ATP-binding</keyword>
<keyword evidence="7" id="KW-0418">Kinase</keyword>
<keyword evidence="6" id="KW-0547">Nucleotide-binding</keyword>
<evidence type="ECO:0000256" key="6">
    <source>
        <dbReference type="ARBA" id="ARBA00022741"/>
    </source>
</evidence>
<protein>
    <recommendedName>
        <fullName evidence="10">EF-hand domain-containing protein</fullName>
    </recommendedName>
</protein>
<dbReference type="Gene3D" id="1.10.510.10">
    <property type="entry name" value="Transferase(Phosphotransferase) domain 1"/>
    <property type="match status" value="1"/>
</dbReference>
<keyword evidence="4" id="KW-0808">Transferase</keyword>
<dbReference type="CDD" id="cd00051">
    <property type="entry name" value="EFh"/>
    <property type="match status" value="2"/>
</dbReference>
<evidence type="ECO:0000256" key="3">
    <source>
        <dbReference type="ARBA" id="ARBA00022527"/>
    </source>
</evidence>
<dbReference type="AlphaFoldDB" id="A0A0G4HMR9"/>
<evidence type="ECO:0000256" key="8">
    <source>
        <dbReference type="ARBA" id="ARBA00022837"/>
    </source>
</evidence>
<sequence>VRIGDFSFPDAEWSRVSPEAKDLIKQLLTRHPKYRISAENALKHRWFKEFLEDEHEDAPLTIDILAKFRRFQGLSRMKKVALTVIAQQASDIEMDSLKREFMKLDSSQKGTLTPQDIRDGILRSYANQCAVCQGNRTVAGGGGAHGGGTGSSCGHRSHAELPRDFEQMLNEVDTAGSGEIDYTEFLAACLHQRHYAQEEACRAAFRVFDADGNGRISRDEIKQVLLNARSAGGDEDDFGDSARVAEDDIENEIDRELGCQDQIDFEQFCNIMRKVPSRALLAGTEESQGMMQKVPSRRTMSRGQMGLEGTGQFISGSQQWVLRQDSGIDVPAGFGLTSL</sequence>
<dbReference type="Pfam" id="PF13499">
    <property type="entry name" value="EF-hand_7"/>
    <property type="match status" value="1"/>
</dbReference>
<dbReference type="PANTHER" id="PTHR24349">
    <property type="entry name" value="SERINE/THREONINE-PROTEIN KINASE"/>
    <property type="match status" value="1"/>
</dbReference>
<dbReference type="SMART" id="SM00054">
    <property type="entry name" value="EFh"/>
    <property type="match status" value="3"/>
</dbReference>
<name>A0A0G4HMR9_9ALVE</name>
<dbReference type="EMBL" id="CDMZ01003209">
    <property type="protein sequence ID" value="CEM45526.1"/>
    <property type="molecule type" value="Genomic_DNA"/>
</dbReference>
<dbReference type="Gene3D" id="1.10.238.10">
    <property type="entry name" value="EF-hand"/>
    <property type="match status" value="2"/>
</dbReference>
<dbReference type="PROSITE" id="PS00018">
    <property type="entry name" value="EF_HAND_1"/>
    <property type="match status" value="1"/>
</dbReference>
<dbReference type="GO" id="GO:0043226">
    <property type="term" value="C:organelle"/>
    <property type="evidence" value="ECO:0007669"/>
    <property type="project" value="UniProtKB-ARBA"/>
</dbReference>
<evidence type="ECO:0000259" key="10">
    <source>
        <dbReference type="PROSITE" id="PS50222"/>
    </source>
</evidence>
<comment type="similarity">
    <text evidence="2">Belongs to the centrin family.</text>
</comment>
<keyword evidence="3" id="KW-0723">Serine/threonine-protein kinase</keyword>
<keyword evidence="8" id="KW-0106">Calcium</keyword>
<evidence type="ECO:0000256" key="4">
    <source>
        <dbReference type="ARBA" id="ARBA00022679"/>
    </source>
</evidence>
<dbReference type="InterPro" id="IPR011992">
    <property type="entry name" value="EF-hand-dom_pair"/>
</dbReference>
<dbReference type="GO" id="GO:0004674">
    <property type="term" value="F:protein serine/threonine kinase activity"/>
    <property type="evidence" value="ECO:0007669"/>
    <property type="project" value="UniProtKB-KW"/>
</dbReference>
<accession>A0A0G4HMR9</accession>
<organism evidence="11">
    <name type="scientific">Chromera velia CCMP2878</name>
    <dbReference type="NCBI Taxonomy" id="1169474"/>
    <lineage>
        <taxon>Eukaryota</taxon>
        <taxon>Sar</taxon>
        <taxon>Alveolata</taxon>
        <taxon>Colpodellida</taxon>
        <taxon>Chromeraceae</taxon>
        <taxon>Chromera</taxon>
    </lineage>
</organism>
<dbReference type="SUPFAM" id="SSF47473">
    <property type="entry name" value="EF-hand"/>
    <property type="match status" value="1"/>
</dbReference>
<proteinExistence type="inferred from homology"/>
<evidence type="ECO:0000256" key="1">
    <source>
        <dbReference type="ARBA" id="ARBA00001946"/>
    </source>
</evidence>
<dbReference type="Pfam" id="PF13405">
    <property type="entry name" value="EF-hand_6"/>
    <property type="match status" value="1"/>
</dbReference>
<dbReference type="VEuPathDB" id="CryptoDB:Cvel_7559"/>
<keyword evidence="5" id="KW-0677">Repeat</keyword>
<dbReference type="InterPro" id="IPR050205">
    <property type="entry name" value="CDPK_Ser/Thr_kinases"/>
</dbReference>
<dbReference type="GO" id="GO:0005509">
    <property type="term" value="F:calcium ion binding"/>
    <property type="evidence" value="ECO:0007669"/>
    <property type="project" value="InterPro"/>
</dbReference>